<accession>A0A9P9WJN8</accession>
<proteinExistence type="inferred from homology"/>
<evidence type="ECO:0000256" key="2">
    <source>
        <dbReference type="ARBA" id="ARBA00007905"/>
    </source>
</evidence>
<dbReference type="SUPFAM" id="SSF51430">
    <property type="entry name" value="NAD(P)-linked oxidoreductase"/>
    <property type="match status" value="1"/>
</dbReference>
<dbReference type="GO" id="GO:0016491">
    <property type="term" value="F:oxidoreductase activity"/>
    <property type="evidence" value="ECO:0007669"/>
    <property type="project" value="UniProtKB-KW"/>
</dbReference>
<evidence type="ECO:0000259" key="6">
    <source>
        <dbReference type="Pfam" id="PF00248"/>
    </source>
</evidence>
<evidence type="ECO:0000313" key="7">
    <source>
        <dbReference type="EMBL" id="KAI1866964.1"/>
    </source>
</evidence>
<dbReference type="InterPro" id="IPR023210">
    <property type="entry name" value="NADP_OxRdtase_dom"/>
</dbReference>
<feature type="transmembrane region" description="Helical" evidence="5">
    <location>
        <begin position="160"/>
        <end position="181"/>
    </location>
</feature>
<keyword evidence="5" id="KW-0472">Membrane</keyword>
<feature type="transmembrane region" description="Helical" evidence="5">
    <location>
        <begin position="234"/>
        <end position="255"/>
    </location>
</feature>
<dbReference type="AlphaFoldDB" id="A0A9P9WJN8"/>
<dbReference type="EMBL" id="JAFIMR010000019">
    <property type="protein sequence ID" value="KAI1866964.1"/>
    <property type="molecule type" value="Genomic_DNA"/>
</dbReference>
<dbReference type="InterPro" id="IPR036812">
    <property type="entry name" value="NAD(P)_OxRdtase_dom_sf"/>
</dbReference>
<organism evidence="7 8">
    <name type="scientific">Neoarthrinium moseri</name>
    <dbReference type="NCBI Taxonomy" id="1658444"/>
    <lineage>
        <taxon>Eukaryota</taxon>
        <taxon>Fungi</taxon>
        <taxon>Dikarya</taxon>
        <taxon>Ascomycota</taxon>
        <taxon>Pezizomycotina</taxon>
        <taxon>Sordariomycetes</taxon>
        <taxon>Xylariomycetidae</taxon>
        <taxon>Amphisphaeriales</taxon>
        <taxon>Apiosporaceae</taxon>
        <taxon>Neoarthrinium</taxon>
    </lineage>
</organism>
<evidence type="ECO:0000256" key="5">
    <source>
        <dbReference type="SAM" id="Phobius"/>
    </source>
</evidence>
<feature type="transmembrane region" description="Helical" evidence="5">
    <location>
        <begin position="267"/>
        <end position="288"/>
    </location>
</feature>
<dbReference type="Pfam" id="PF07690">
    <property type="entry name" value="MFS_1"/>
    <property type="match status" value="1"/>
</dbReference>
<dbReference type="InterPro" id="IPR011701">
    <property type="entry name" value="MFS"/>
</dbReference>
<dbReference type="Proteomes" id="UP000829685">
    <property type="component" value="Unassembled WGS sequence"/>
</dbReference>
<keyword evidence="5" id="KW-0812">Transmembrane</keyword>
<feature type="region of interest" description="Disordered" evidence="4">
    <location>
        <begin position="18"/>
        <end position="38"/>
    </location>
</feature>
<dbReference type="Pfam" id="PF00248">
    <property type="entry name" value="Aldo_ket_red"/>
    <property type="match status" value="1"/>
</dbReference>
<comment type="caution">
    <text evidence="7">The sequence shown here is derived from an EMBL/GenBank/DDBJ whole genome shotgun (WGS) entry which is preliminary data.</text>
</comment>
<dbReference type="GO" id="GO:0016020">
    <property type="term" value="C:membrane"/>
    <property type="evidence" value="ECO:0007669"/>
    <property type="project" value="UniProtKB-SubCell"/>
</dbReference>
<feature type="transmembrane region" description="Helical" evidence="5">
    <location>
        <begin position="131"/>
        <end position="148"/>
    </location>
</feature>
<feature type="transmembrane region" description="Helical" evidence="5">
    <location>
        <begin position="324"/>
        <end position="346"/>
    </location>
</feature>
<dbReference type="PANTHER" id="PTHR43827:SF13">
    <property type="entry name" value="ALDO_KETO REDUCTASE FAMILY PROTEIN"/>
    <property type="match status" value="1"/>
</dbReference>
<dbReference type="Gene3D" id="3.20.20.100">
    <property type="entry name" value="NADP-dependent oxidoreductase domain"/>
    <property type="match status" value="1"/>
</dbReference>
<comment type="similarity">
    <text evidence="2">Belongs to the aldo/keto reductase family.</text>
</comment>
<dbReference type="PROSITE" id="PS00062">
    <property type="entry name" value="ALDOKETO_REDUCTASE_2"/>
    <property type="match status" value="1"/>
</dbReference>
<feature type="transmembrane region" description="Helical" evidence="5">
    <location>
        <begin position="193"/>
        <end position="213"/>
    </location>
</feature>
<evidence type="ECO:0000256" key="1">
    <source>
        <dbReference type="ARBA" id="ARBA00004141"/>
    </source>
</evidence>
<dbReference type="InterPro" id="IPR018170">
    <property type="entry name" value="Aldo/ket_reductase_CS"/>
</dbReference>
<evidence type="ECO:0000256" key="3">
    <source>
        <dbReference type="ARBA" id="ARBA00023002"/>
    </source>
</evidence>
<dbReference type="InterPro" id="IPR020471">
    <property type="entry name" value="AKR"/>
</dbReference>
<dbReference type="SUPFAM" id="SSF103473">
    <property type="entry name" value="MFS general substrate transporter"/>
    <property type="match status" value="1"/>
</dbReference>
<evidence type="ECO:0000256" key="4">
    <source>
        <dbReference type="SAM" id="MobiDB-lite"/>
    </source>
</evidence>
<feature type="transmembrane region" description="Helical" evidence="5">
    <location>
        <begin position="107"/>
        <end position="125"/>
    </location>
</feature>
<keyword evidence="8" id="KW-1185">Reference proteome</keyword>
<reference evidence="7" key="1">
    <citation type="submission" date="2021-03" db="EMBL/GenBank/DDBJ databases">
        <title>Revisited historic fungal species revealed as producer of novel bioactive compounds through whole genome sequencing and comparative genomics.</title>
        <authorList>
            <person name="Vignolle G.A."/>
            <person name="Hochenegger N."/>
            <person name="Mach R.L."/>
            <person name="Mach-Aigner A.R."/>
            <person name="Javad Rahimi M."/>
            <person name="Salim K.A."/>
            <person name="Chan C.M."/>
            <person name="Lim L.B.L."/>
            <person name="Cai F."/>
            <person name="Druzhinina I.S."/>
            <person name="U'Ren J.M."/>
            <person name="Derntl C."/>
        </authorList>
    </citation>
    <scope>NUCLEOTIDE SEQUENCE</scope>
    <source>
        <strain evidence="7">TUCIM 5799</strain>
    </source>
</reference>
<feature type="compositionally biased region" description="Polar residues" evidence="4">
    <location>
        <begin position="26"/>
        <end position="38"/>
    </location>
</feature>
<comment type="subcellular location">
    <subcellularLocation>
        <location evidence="1">Membrane</location>
        <topology evidence="1">Multi-pass membrane protein</topology>
    </subcellularLocation>
</comment>
<dbReference type="PROSITE" id="PS00063">
    <property type="entry name" value="ALDOKETO_REDUCTASE_3"/>
    <property type="match status" value="1"/>
</dbReference>
<dbReference type="Gene3D" id="1.20.1250.20">
    <property type="entry name" value="MFS general substrate transporter like domains"/>
    <property type="match status" value="2"/>
</dbReference>
<protein>
    <recommendedName>
        <fullName evidence="6">NADP-dependent oxidoreductase domain-containing protein</fullName>
    </recommendedName>
</protein>
<dbReference type="PANTHER" id="PTHR43827">
    <property type="entry name" value="2,5-DIKETO-D-GLUCONIC ACID REDUCTASE"/>
    <property type="match status" value="1"/>
</dbReference>
<evidence type="ECO:0000313" key="8">
    <source>
        <dbReference type="Proteomes" id="UP000829685"/>
    </source>
</evidence>
<keyword evidence="5" id="KW-1133">Transmembrane helix</keyword>
<dbReference type="CDD" id="cd19071">
    <property type="entry name" value="AKR_AKR1-5-like"/>
    <property type="match status" value="1"/>
</dbReference>
<dbReference type="PRINTS" id="PR00069">
    <property type="entry name" value="ALDKETRDTASE"/>
</dbReference>
<dbReference type="PROSITE" id="PS00798">
    <property type="entry name" value="ALDOKETO_REDUCTASE_1"/>
    <property type="match status" value="1"/>
</dbReference>
<dbReference type="FunFam" id="3.20.20.100:FF:000015">
    <property type="entry name" value="Oxidoreductase, aldo/keto reductase family"/>
    <property type="match status" value="1"/>
</dbReference>
<dbReference type="GO" id="GO:0022857">
    <property type="term" value="F:transmembrane transporter activity"/>
    <property type="evidence" value="ECO:0007669"/>
    <property type="project" value="InterPro"/>
</dbReference>
<feature type="transmembrane region" description="Helical" evidence="5">
    <location>
        <begin position="300"/>
        <end position="318"/>
    </location>
</feature>
<keyword evidence="3" id="KW-0560">Oxidoreductase</keyword>
<name>A0A9P9WJN8_9PEZI</name>
<feature type="domain" description="NADP-dependent oxidoreductase" evidence="6">
    <location>
        <begin position="444"/>
        <end position="690"/>
    </location>
</feature>
<sequence length="713" mass="77515">MNQVVVELVSTGNGPLIAPPEAQIGHGQSNGTESSRQEFTLPPVDSGKDAWLFLAACWVVEALLWELEKTNQSNWGQGTMYIGTPIVIIVCRLYARQARWFTQAGLFAAALTIALSSFCTTVPQLVATQGVLFGIGGCFAYTPCVLYIDEWFAARKGLAYGIMWSAAGFGGVVLPLLLGSLLDAYGFRATMRIWAGILFAASFPLAFFVRPRLPVAAAAHTRPFDMRYVLTRFFALHQVANTVQATGYFLPAIYLPSYARMEFDASTFLSALTVLLVNIASTVGSVAMGSMTDRLHTTTCIIISTMGAAVGVFLLWGLSSSLPVLYVFCVVYGLFAGCWTTIWPAIMKEMTRQGEVTGQYVDPTMVFGWLCVGRGIGNIASGPLSGLLLTGGSTWVGRVSAGFGSGYAKFHMFIALTYKGPVPLDDVKLASGYEIPLLGFGVYQTPAEEAERCVKDALEAGYRHVDSAAAYRNEEPCGSGIRALSSKIPRSEVFFTSKVRTKGMSYESAKATVDETLRLTGLGHIDLMLLHAPYGGSAARKGAWKGLVEAVEAGKVRSIGVSNYGVHHLQELSRHMAELEAERPGGGGVVSVGQWEIHPWLPRNDILSWARAHGVAIQAYCPLVRGERWGEPALQRLAEKHGKTGAQVLLRWSLQKGYIPLPKSVTTSRIRENAQIYDFELSEEDMATLETTEYAPCTWDPTTSPLDNVQSKW</sequence>
<dbReference type="InterPro" id="IPR036259">
    <property type="entry name" value="MFS_trans_sf"/>
</dbReference>
<gene>
    <name evidence="7" type="ORF">JX265_007540</name>
</gene>